<keyword evidence="3" id="KW-1185">Reference proteome</keyword>
<evidence type="ECO:0000259" key="1">
    <source>
        <dbReference type="Pfam" id="PF08242"/>
    </source>
</evidence>
<dbReference type="AlphaFoldDB" id="A0A7W9KFI8"/>
<dbReference type="GO" id="GO:0008168">
    <property type="term" value="F:methyltransferase activity"/>
    <property type="evidence" value="ECO:0007669"/>
    <property type="project" value="UniProtKB-KW"/>
</dbReference>
<protein>
    <submittedName>
        <fullName evidence="2">2-polyprenyl-3-methyl-5-hydroxy-6-metoxy-1, 4-benzoquinol methylase</fullName>
    </submittedName>
</protein>
<dbReference type="GO" id="GO:0032259">
    <property type="term" value="P:methylation"/>
    <property type="evidence" value="ECO:0007669"/>
    <property type="project" value="UniProtKB-KW"/>
</dbReference>
<reference evidence="2 3" key="1">
    <citation type="submission" date="2020-08" db="EMBL/GenBank/DDBJ databases">
        <title>Sequencing the genomes of 1000 actinobacteria strains.</title>
        <authorList>
            <person name="Klenk H.-P."/>
        </authorList>
    </citation>
    <scope>NUCLEOTIDE SEQUENCE [LARGE SCALE GENOMIC DNA]</scope>
    <source>
        <strain evidence="2 3">DSM 43851</strain>
    </source>
</reference>
<feature type="domain" description="Methyltransferase type 12" evidence="1">
    <location>
        <begin position="68"/>
        <end position="157"/>
    </location>
</feature>
<dbReference type="Gene3D" id="3.40.50.150">
    <property type="entry name" value="Vaccinia Virus protein VP39"/>
    <property type="match status" value="1"/>
</dbReference>
<dbReference type="InterPro" id="IPR029063">
    <property type="entry name" value="SAM-dependent_MTases_sf"/>
</dbReference>
<name>A0A7W9KFI8_9PSEU</name>
<evidence type="ECO:0000313" key="2">
    <source>
        <dbReference type="EMBL" id="MBB5890899.1"/>
    </source>
</evidence>
<evidence type="ECO:0000313" key="3">
    <source>
        <dbReference type="Proteomes" id="UP000585638"/>
    </source>
</evidence>
<dbReference type="InterPro" id="IPR013217">
    <property type="entry name" value="Methyltransf_12"/>
</dbReference>
<dbReference type="SUPFAM" id="SSF53335">
    <property type="entry name" value="S-adenosyl-L-methionine-dependent methyltransferases"/>
    <property type="match status" value="1"/>
</dbReference>
<accession>A0A7W9KFI8</accession>
<dbReference type="RefSeq" id="WP_184860656.1">
    <property type="nucleotide sequence ID" value="NZ_BAAAWY010000038.1"/>
</dbReference>
<proteinExistence type="predicted"/>
<organism evidence="2 3">
    <name type="scientific">Kutzneria kofuensis</name>
    <dbReference type="NCBI Taxonomy" id="103725"/>
    <lineage>
        <taxon>Bacteria</taxon>
        <taxon>Bacillati</taxon>
        <taxon>Actinomycetota</taxon>
        <taxon>Actinomycetes</taxon>
        <taxon>Pseudonocardiales</taxon>
        <taxon>Pseudonocardiaceae</taxon>
        <taxon>Kutzneria</taxon>
    </lineage>
</organism>
<keyword evidence="2" id="KW-0489">Methyltransferase</keyword>
<dbReference type="Proteomes" id="UP000585638">
    <property type="component" value="Unassembled WGS sequence"/>
</dbReference>
<dbReference type="EMBL" id="JACHIR010000001">
    <property type="protein sequence ID" value="MBB5890899.1"/>
    <property type="molecule type" value="Genomic_DNA"/>
</dbReference>
<dbReference type="Pfam" id="PF08242">
    <property type="entry name" value="Methyltransf_12"/>
    <property type="match status" value="1"/>
</dbReference>
<sequence>MVVTAVEHWRQALGEWRIPQNILDRVAESPWVLPRQVFIRRADAQIANPIGATFHRASAALSEPGAVLDVGAAAGATSLPLAAAGRVTHLTAVDADSALLDACATRAAQIGVPFERMEGLWPDSAVKAPIADIVICGNVLYNVADLEPFVAALTDHARHLVAAEVAIRHPLTELNPLWRRFHGIARPDGPGVDDLVAALDELGIHPDVARWSRPPEAEYANFAELVDVARRRLCLPPDAAPEVDRALRDLGHSPDLVPDLGSSGRDLATLTWPGRAD</sequence>
<keyword evidence="2" id="KW-0808">Transferase</keyword>
<gene>
    <name evidence="2" type="ORF">BJ998_002095</name>
</gene>
<comment type="caution">
    <text evidence="2">The sequence shown here is derived from an EMBL/GenBank/DDBJ whole genome shotgun (WGS) entry which is preliminary data.</text>
</comment>